<evidence type="ECO:0000259" key="4">
    <source>
        <dbReference type="PROSITE" id="PS01031"/>
    </source>
</evidence>
<dbReference type="PROSITE" id="PS01031">
    <property type="entry name" value="SHSP"/>
    <property type="match status" value="1"/>
</dbReference>
<comment type="caution">
    <text evidence="5">The sequence shown here is derived from an EMBL/GenBank/DDBJ whole genome shotgun (WGS) entry which is preliminary data.</text>
</comment>
<gene>
    <name evidence="5" type="ORF">D9619_010264</name>
</gene>
<dbReference type="Pfam" id="PF00011">
    <property type="entry name" value="HSP20"/>
    <property type="match status" value="1"/>
</dbReference>
<feature type="domain" description="SHSP" evidence="4">
    <location>
        <begin position="75"/>
        <end position="188"/>
    </location>
</feature>
<dbReference type="OrthoDB" id="17948at2759"/>
<reference evidence="5 6" key="1">
    <citation type="journal article" date="2020" name="ISME J.">
        <title>Uncovering the hidden diversity of litter-decomposition mechanisms in mushroom-forming fungi.</title>
        <authorList>
            <person name="Floudas D."/>
            <person name="Bentzer J."/>
            <person name="Ahren D."/>
            <person name="Johansson T."/>
            <person name="Persson P."/>
            <person name="Tunlid A."/>
        </authorList>
    </citation>
    <scope>NUCLEOTIDE SEQUENCE [LARGE SCALE GENOMIC DNA]</scope>
    <source>
        <strain evidence="5 6">CBS 101986</strain>
    </source>
</reference>
<protein>
    <recommendedName>
        <fullName evidence="4">SHSP domain-containing protein</fullName>
    </recommendedName>
</protein>
<evidence type="ECO:0000256" key="1">
    <source>
        <dbReference type="ARBA" id="ARBA00023016"/>
    </source>
</evidence>
<keyword evidence="1" id="KW-0346">Stress response</keyword>
<comment type="similarity">
    <text evidence="2 3">Belongs to the small heat shock protein (HSP20) family.</text>
</comment>
<dbReference type="InterPro" id="IPR031107">
    <property type="entry name" value="Small_HSP"/>
</dbReference>
<dbReference type="InterPro" id="IPR002068">
    <property type="entry name" value="A-crystallin/Hsp20_dom"/>
</dbReference>
<organism evidence="5 6">
    <name type="scientific">Psilocybe cf. subviscida</name>
    <dbReference type="NCBI Taxonomy" id="2480587"/>
    <lineage>
        <taxon>Eukaryota</taxon>
        <taxon>Fungi</taxon>
        <taxon>Dikarya</taxon>
        <taxon>Basidiomycota</taxon>
        <taxon>Agaricomycotina</taxon>
        <taxon>Agaricomycetes</taxon>
        <taxon>Agaricomycetidae</taxon>
        <taxon>Agaricales</taxon>
        <taxon>Agaricineae</taxon>
        <taxon>Strophariaceae</taxon>
        <taxon>Psilocybe</taxon>
    </lineage>
</organism>
<keyword evidence="6" id="KW-1185">Reference proteome</keyword>
<accession>A0A8H5ASW7</accession>
<dbReference type="Gene3D" id="2.60.40.790">
    <property type="match status" value="1"/>
</dbReference>
<evidence type="ECO:0000313" key="6">
    <source>
        <dbReference type="Proteomes" id="UP000567179"/>
    </source>
</evidence>
<dbReference type="SUPFAM" id="SSF49764">
    <property type="entry name" value="HSP20-like chaperones"/>
    <property type="match status" value="1"/>
</dbReference>
<evidence type="ECO:0000256" key="2">
    <source>
        <dbReference type="PROSITE-ProRule" id="PRU00285"/>
    </source>
</evidence>
<dbReference type="InterPro" id="IPR008978">
    <property type="entry name" value="HSP20-like_chaperone"/>
</dbReference>
<evidence type="ECO:0000256" key="3">
    <source>
        <dbReference type="RuleBase" id="RU003616"/>
    </source>
</evidence>
<dbReference type="Proteomes" id="UP000567179">
    <property type="component" value="Unassembled WGS sequence"/>
</dbReference>
<name>A0A8H5ASW7_9AGAR</name>
<dbReference type="CDD" id="cd06464">
    <property type="entry name" value="ACD_sHsps-like"/>
    <property type="match status" value="1"/>
</dbReference>
<proteinExistence type="inferred from homology"/>
<dbReference type="AlphaFoldDB" id="A0A8H5ASW7"/>
<dbReference type="EMBL" id="JAACJJ010000058">
    <property type="protein sequence ID" value="KAF5309968.1"/>
    <property type="molecule type" value="Genomic_DNA"/>
</dbReference>
<sequence length="188" mass="21023">MLEQAPASEIRNTTSSATQEVYLQQQVSRRSTPLNMSNVFFYEPFYDLERLVNQAFSAPFNRQSSGSEVQAAGDGAIRSFKPRMDLHEDKEKNLVTAQLEFPGVGKEDIQIDLQAGKLTVSAETKQSSENDENGYAVRERRFGKYSRTLQLPQGVKDDEIKASMENGILTVKFPKSASDLAPKRIAIN</sequence>
<evidence type="ECO:0000313" key="5">
    <source>
        <dbReference type="EMBL" id="KAF5309968.1"/>
    </source>
</evidence>
<dbReference type="PANTHER" id="PTHR11527">
    <property type="entry name" value="HEAT-SHOCK PROTEIN 20 FAMILY MEMBER"/>
    <property type="match status" value="1"/>
</dbReference>